<sequence length="614" mass="71215">MHKLRRARVCGQEFQINDFNVTNTRWINLAGGIDHDGTCTGGSFNNRFGNYANVVAYGQVSMLFSTGTALRLMQKDNIRLASGITCSLDSLDCIDRTYGYICWNQMDIYPCSDDSYHVVFQDPATKVMTALGKTRDGEVKYSTMFSVKEPEQIFTLTTTGEKEVCRYHMYQTEHTQYLIVEVKENVYPFRKLDIPTNELDLFMYVNAKIIHVTRGIDRSLRSIYRALSTDICELERQQLKTLMTLGYTSPISFAYQYMNSPGFTAVAAGEVIHIIKCIPVPVSPRRDDDYTVEHPVSYANQNYYLSPRSHILQKTATPTPCSDILTPEYKIAGKWYSFRKDMIPTREPIIVTPKRPSKWEGLDLGNIMDAGIYTSEQIERVRHQIMYSQERRAISEKITGALNGDSVSHNRLNYGIFIDREELKSQFTQWWMETWGIFKTFENNIVITHKYLEKGHTQMECDSVHSAIECKLKVKESYLSQQYMAITKTARSDTMPYEARYLDYTLFIDFSKELIHKSIRPGKKTADPVVTDVRLLEYRPNGTIWYKIGFDDELQPLPYRPTPINRIKQMNHLPKLYAARILITKRKYEDLQDLKRVLPSSCQYFYDDLPHSNR</sequence>
<protein>
    <submittedName>
        <fullName evidence="1">Uncharacterized protein</fullName>
    </submittedName>
</protein>
<dbReference type="AlphaFoldDB" id="A0A8S0ZHT1"/>
<proteinExistence type="predicted"/>
<name>A0A8S0ZHT1_ARCPL</name>
<accession>A0A8S0ZHT1</accession>
<dbReference type="Pfam" id="PF24664">
    <property type="entry name" value="Monjiviricetes_fusion"/>
    <property type="match status" value="1"/>
</dbReference>
<evidence type="ECO:0000313" key="2">
    <source>
        <dbReference type="Proteomes" id="UP000494106"/>
    </source>
</evidence>
<dbReference type="Proteomes" id="UP000494106">
    <property type="component" value="Unassembled WGS sequence"/>
</dbReference>
<keyword evidence="2" id="KW-1185">Reference proteome</keyword>
<comment type="caution">
    <text evidence="1">The sequence shown here is derived from an EMBL/GenBank/DDBJ whole genome shotgun (WGS) entry which is preliminary data.</text>
</comment>
<dbReference type="OrthoDB" id="7367179at2759"/>
<gene>
    <name evidence="1" type="ORF">APLA_LOCUS4657</name>
</gene>
<organism evidence="1 2">
    <name type="scientific">Arctia plantaginis</name>
    <name type="common">Wood tiger moth</name>
    <name type="synonym">Phalaena plantaginis</name>
    <dbReference type="NCBI Taxonomy" id="874455"/>
    <lineage>
        <taxon>Eukaryota</taxon>
        <taxon>Metazoa</taxon>
        <taxon>Ecdysozoa</taxon>
        <taxon>Arthropoda</taxon>
        <taxon>Hexapoda</taxon>
        <taxon>Insecta</taxon>
        <taxon>Pterygota</taxon>
        <taxon>Neoptera</taxon>
        <taxon>Endopterygota</taxon>
        <taxon>Lepidoptera</taxon>
        <taxon>Glossata</taxon>
        <taxon>Ditrysia</taxon>
        <taxon>Noctuoidea</taxon>
        <taxon>Erebidae</taxon>
        <taxon>Arctiinae</taxon>
        <taxon>Arctia</taxon>
    </lineage>
</organism>
<evidence type="ECO:0000313" key="1">
    <source>
        <dbReference type="EMBL" id="CAB3231970.1"/>
    </source>
</evidence>
<dbReference type="EMBL" id="CADEBC010000476">
    <property type="protein sequence ID" value="CAB3231970.1"/>
    <property type="molecule type" value="Genomic_DNA"/>
</dbReference>
<reference evidence="1 2" key="1">
    <citation type="submission" date="2020-04" db="EMBL/GenBank/DDBJ databases">
        <authorList>
            <person name="Wallbank WR R."/>
            <person name="Pardo Diaz C."/>
            <person name="Kozak K."/>
            <person name="Martin S."/>
            <person name="Jiggins C."/>
            <person name="Moest M."/>
            <person name="Warren A I."/>
            <person name="Byers J.R.P. K."/>
            <person name="Montejo-Kovacevich G."/>
            <person name="Yen C E."/>
        </authorList>
    </citation>
    <scope>NUCLEOTIDE SEQUENCE [LARGE SCALE GENOMIC DNA]</scope>
</reference>